<dbReference type="Proteomes" id="UP000092993">
    <property type="component" value="Unassembled WGS sequence"/>
</dbReference>
<accession>A0A1C7LUT9</accession>
<sequence>MSVDPTYSEISTGVSKRSRTTAHSGVIALNELKSIATDFKDMFRTALTTVTAPPVVTSNAGRATINIQAETRLNTEQRIAMLDIFEKDPTASAIYAHLEQPFSYDWVRHKLEKNVGFVFNSPDNLSSPNSYHTAHCRSALHRHLVLHHHQVSRRCRMPDHRHHHRVLHRRHTPDRRHRHQVFCRRRMLDR</sequence>
<evidence type="ECO:0000313" key="2">
    <source>
        <dbReference type="Proteomes" id="UP000092993"/>
    </source>
</evidence>
<protein>
    <submittedName>
        <fullName evidence="1">Uncharacterized protein</fullName>
    </submittedName>
</protein>
<evidence type="ECO:0000313" key="1">
    <source>
        <dbReference type="EMBL" id="OBZ68422.1"/>
    </source>
</evidence>
<reference evidence="1 2" key="1">
    <citation type="submission" date="2016-03" db="EMBL/GenBank/DDBJ databases">
        <title>Whole genome sequencing of Grifola frondosa 9006-11.</title>
        <authorList>
            <person name="Min B."/>
            <person name="Park H."/>
            <person name="Kim J.-G."/>
            <person name="Cho H."/>
            <person name="Oh Y.-L."/>
            <person name="Kong W.-S."/>
            <person name="Choi I.-G."/>
        </authorList>
    </citation>
    <scope>NUCLEOTIDE SEQUENCE [LARGE SCALE GENOMIC DNA]</scope>
    <source>
        <strain evidence="1 2">9006-11</strain>
    </source>
</reference>
<proteinExistence type="predicted"/>
<dbReference type="AlphaFoldDB" id="A0A1C7LUT9"/>
<keyword evidence="2" id="KW-1185">Reference proteome</keyword>
<gene>
    <name evidence="1" type="ORF">A0H81_11509</name>
</gene>
<organism evidence="1 2">
    <name type="scientific">Grifola frondosa</name>
    <name type="common">Maitake</name>
    <name type="synonym">Polyporus frondosus</name>
    <dbReference type="NCBI Taxonomy" id="5627"/>
    <lineage>
        <taxon>Eukaryota</taxon>
        <taxon>Fungi</taxon>
        <taxon>Dikarya</taxon>
        <taxon>Basidiomycota</taxon>
        <taxon>Agaricomycotina</taxon>
        <taxon>Agaricomycetes</taxon>
        <taxon>Polyporales</taxon>
        <taxon>Grifolaceae</taxon>
        <taxon>Grifola</taxon>
    </lineage>
</organism>
<comment type="caution">
    <text evidence="1">The sequence shown here is derived from an EMBL/GenBank/DDBJ whole genome shotgun (WGS) entry which is preliminary data.</text>
</comment>
<name>A0A1C7LUT9_GRIFR</name>
<dbReference type="EMBL" id="LUGG01000020">
    <property type="protein sequence ID" value="OBZ68422.1"/>
    <property type="molecule type" value="Genomic_DNA"/>
</dbReference>